<dbReference type="Proteomes" id="UP000383932">
    <property type="component" value="Unassembled WGS sequence"/>
</dbReference>
<keyword evidence="2" id="KW-0732">Signal</keyword>
<feature type="signal peptide" evidence="2">
    <location>
        <begin position="1"/>
        <end position="21"/>
    </location>
</feature>
<feature type="compositionally biased region" description="Low complexity" evidence="1">
    <location>
        <begin position="228"/>
        <end position="244"/>
    </location>
</feature>
<dbReference type="AlphaFoldDB" id="A0A5N5QLU3"/>
<sequence>MVYSAVFIAYLLLSSFEIVDEKERMAVELVVDLAASYDLDLGRIDMTRDIFGKARILLPQLCAIATRHGHPSTGSEVGFNQIYSLLLGIVKALVGHLCPYEHREVRVTFSDAQELLDLPLDQLRASIQIWCSKNFEMVLQTTSLPRGNVASAKSLAGKYTRVARIRDPRSKRYGWNPTRTENHKVGPTAGGKAGDVRPWWVDRPLATLGIRSTNVSREELARREWPQSPVYSPLSSASSGPSTPDAKCNYSENWNRAGGLCWGEPASSVPGALERGGPGRVEHKLASQMRRGLKAMFSS</sequence>
<protein>
    <submittedName>
        <fullName evidence="3">RNA recognition motif protein</fullName>
    </submittedName>
</protein>
<evidence type="ECO:0000256" key="1">
    <source>
        <dbReference type="SAM" id="MobiDB-lite"/>
    </source>
</evidence>
<feature type="region of interest" description="Disordered" evidence="1">
    <location>
        <begin position="170"/>
        <end position="193"/>
    </location>
</feature>
<reference evidence="3 4" key="1">
    <citation type="journal article" date="2019" name="Fungal Biol. Biotechnol.">
        <title>Draft genome sequence of fastidious pathogen Ceratobasidium theobromae, which causes vascular-streak dieback in Theobroma cacao.</title>
        <authorList>
            <person name="Ali S.S."/>
            <person name="Asman A."/>
            <person name="Shao J."/>
            <person name="Firmansyah A.P."/>
            <person name="Susilo A.W."/>
            <person name="Rosmana A."/>
            <person name="McMahon P."/>
            <person name="Junaid M."/>
            <person name="Guest D."/>
            <person name="Kheng T.Y."/>
            <person name="Meinhardt L.W."/>
            <person name="Bailey B.A."/>
        </authorList>
    </citation>
    <scope>NUCLEOTIDE SEQUENCE [LARGE SCALE GENOMIC DNA]</scope>
    <source>
        <strain evidence="3 4">CT2</strain>
    </source>
</reference>
<evidence type="ECO:0000313" key="3">
    <source>
        <dbReference type="EMBL" id="KAB5592730.1"/>
    </source>
</evidence>
<organism evidence="3 4">
    <name type="scientific">Ceratobasidium theobromae</name>
    <dbReference type="NCBI Taxonomy" id="1582974"/>
    <lineage>
        <taxon>Eukaryota</taxon>
        <taxon>Fungi</taxon>
        <taxon>Dikarya</taxon>
        <taxon>Basidiomycota</taxon>
        <taxon>Agaricomycotina</taxon>
        <taxon>Agaricomycetes</taxon>
        <taxon>Cantharellales</taxon>
        <taxon>Ceratobasidiaceae</taxon>
        <taxon>Ceratobasidium</taxon>
    </lineage>
</organism>
<dbReference type="EMBL" id="SSOP01000055">
    <property type="protein sequence ID" value="KAB5592730.1"/>
    <property type="molecule type" value="Genomic_DNA"/>
</dbReference>
<gene>
    <name evidence="3" type="ORF">CTheo_3798</name>
</gene>
<dbReference type="OrthoDB" id="3146038at2759"/>
<name>A0A5N5QLU3_9AGAM</name>
<feature type="region of interest" description="Disordered" evidence="1">
    <location>
        <begin position="216"/>
        <end position="245"/>
    </location>
</feature>
<keyword evidence="4" id="KW-1185">Reference proteome</keyword>
<accession>A0A5N5QLU3</accession>
<feature type="chain" id="PRO_5024327726" evidence="2">
    <location>
        <begin position="22"/>
        <end position="299"/>
    </location>
</feature>
<proteinExistence type="predicted"/>
<comment type="caution">
    <text evidence="3">The sequence shown here is derived from an EMBL/GenBank/DDBJ whole genome shotgun (WGS) entry which is preliminary data.</text>
</comment>
<feature type="compositionally biased region" description="Basic and acidic residues" evidence="1">
    <location>
        <begin position="216"/>
        <end position="225"/>
    </location>
</feature>
<evidence type="ECO:0000313" key="4">
    <source>
        <dbReference type="Proteomes" id="UP000383932"/>
    </source>
</evidence>
<evidence type="ECO:0000256" key="2">
    <source>
        <dbReference type="SAM" id="SignalP"/>
    </source>
</evidence>